<feature type="compositionally biased region" description="Basic and acidic residues" evidence="1">
    <location>
        <begin position="83"/>
        <end position="96"/>
    </location>
</feature>
<organism evidence="2 3">
    <name type="scientific">Rhipicephalus microplus</name>
    <name type="common">Cattle tick</name>
    <name type="synonym">Boophilus microplus</name>
    <dbReference type="NCBI Taxonomy" id="6941"/>
    <lineage>
        <taxon>Eukaryota</taxon>
        <taxon>Metazoa</taxon>
        <taxon>Ecdysozoa</taxon>
        <taxon>Arthropoda</taxon>
        <taxon>Chelicerata</taxon>
        <taxon>Arachnida</taxon>
        <taxon>Acari</taxon>
        <taxon>Parasitiformes</taxon>
        <taxon>Ixodida</taxon>
        <taxon>Ixodoidea</taxon>
        <taxon>Ixodidae</taxon>
        <taxon>Rhipicephalinae</taxon>
        <taxon>Rhipicephalus</taxon>
        <taxon>Boophilus</taxon>
    </lineage>
</organism>
<evidence type="ECO:0000313" key="2">
    <source>
        <dbReference type="EMBL" id="KAH8018859.1"/>
    </source>
</evidence>
<sequence>MENKTALATEDSSGRAGPMAPRGMEGRGYVICRVVVSPQRTVSPTTSAEIHARSQCHVDPNAMNPRSADNTDDFISATNGCLDEQKLGSKGADHQAEFPQSPPGGAAFPEPAEPVH</sequence>
<name>A0A9J6D9V4_RHIMP</name>
<keyword evidence="3" id="KW-1185">Reference proteome</keyword>
<dbReference type="Proteomes" id="UP000821866">
    <property type="component" value="Chromosome 8"/>
</dbReference>
<accession>A0A9J6D9V4</accession>
<dbReference type="EMBL" id="JABSTU010000010">
    <property type="protein sequence ID" value="KAH8018859.1"/>
    <property type="molecule type" value="Genomic_DNA"/>
</dbReference>
<reference evidence="2" key="2">
    <citation type="submission" date="2021-09" db="EMBL/GenBank/DDBJ databases">
        <authorList>
            <person name="Jia N."/>
            <person name="Wang J."/>
            <person name="Shi W."/>
            <person name="Du L."/>
            <person name="Sun Y."/>
            <person name="Zhan W."/>
            <person name="Jiang J."/>
            <person name="Wang Q."/>
            <person name="Zhang B."/>
            <person name="Ji P."/>
            <person name="Sakyi L.B."/>
            <person name="Cui X."/>
            <person name="Yuan T."/>
            <person name="Jiang B."/>
            <person name="Yang W."/>
            <person name="Lam T.T.-Y."/>
            <person name="Chang Q."/>
            <person name="Ding S."/>
            <person name="Wang X."/>
            <person name="Zhu J."/>
            <person name="Ruan X."/>
            <person name="Zhao L."/>
            <person name="Wei J."/>
            <person name="Que T."/>
            <person name="Du C."/>
            <person name="Cheng J."/>
            <person name="Dai P."/>
            <person name="Han X."/>
            <person name="Huang E."/>
            <person name="Gao Y."/>
            <person name="Liu J."/>
            <person name="Shao H."/>
            <person name="Ye R."/>
            <person name="Li L."/>
            <person name="Wei W."/>
            <person name="Wang X."/>
            <person name="Wang C."/>
            <person name="Huo Q."/>
            <person name="Li W."/>
            <person name="Guo W."/>
            <person name="Chen H."/>
            <person name="Chen S."/>
            <person name="Zhou L."/>
            <person name="Zhou L."/>
            <person name="Ni X."/>
            <person name="Tian J."/>
            <person name="Zhou Y."/>
            <person name="Sheng Y."/>
            <person name="Liu T."/>
            <person name="Pan Y."/>
            <person name="Xia L."/>
            <person name="Li J."/>
            <person name="Zhao F."/>
            <person name="Cao W."/>
        </authorList>
    </citation>
    <scope>NUCLEOTIDE SEQUENCE</scope>
    <source>
        <strain evidence="2">Rmic-2018</strain>
        <tissue evidence="2">Larvae</tissue>
    </source>
</reference>
<comment type="caution">
    <text evidence="2">The sequence shown here is derived from an EMBL/GenBank/DDBJ whole genome shotgun (WGS) entry which is preliminary data.</text>
</comment>
<feature type="region of interest" description="Disordered" evidence="1">
    <location>
        <begin position="1"/>
        <end position="24"/>
    </location>
</feature>
<evidence type="ECO:0000256" key="1">
    <source>
        <dbReference type="SAM" id="MobiDB-lite"/>
    </source>
</evidence>
<gene>
    <name evidence="2" type="ORF">HPB51_012813</name>
</gene>
<dbReference type="AlphaFoldDB" id="A0A9J6D9V4"/>
<reference evidence="2" key="1">
    <citation type="journal article" date="2020" name="Cell">
        <title>Large-Scale Comparative Analyses of Tick Genomes Elucidate Their Genetic Diversity and Vector Capacities.</title>
        <authorList>
            <consortium name="Tick Genome and Microbiome Consortium (TIGMIC)"/>
            <person name="Jia N."/>
            <person name="Wang J."/>
            <person name="Shi W."/>
            <person name="Du L."/>
            <person name="Sun Y."/>
            <person name="Zhan W."/>
            <person name="Jiang J.F."/>
            <person name="Wang Q."/>
            <person name="Zhang B."/>
            <person name="Ji P."/>
            <person name="Bell-Sakyi L."/>
            <person name="Cui X.M."/>
            <person name="Yuan T.T."/>
            <person name="Jiang B.G."/>
            <person name="Yang W.F."/>
            <person name="Lam T.T."/>
            <person name="Chang Q.C."/>
            <person name="Ding S.J."/>
            <person name="Wang X.J."/>
            <person name="Zhu J.G."/>
            <person name="Ruan X.D."/>
            <person name="Zhao L."/>
            <person name="Wei J.T."/>
            <person name="Ye R.Z."/>
            <person name="Que T.C."/>
            <person name="Du C.H."/>
            <person name="Zhou Y.H."/>
            <person name="Cheng J.X."/>
            <person name="Dai P.F."/>
            <person name="Guo W.B."/>
            <person name="Han X.H."/>
            <person name="Huang E.J."/>
            <person name="Li L.F."/>
            <person name="Wei W."/>
            <person name="Gao Y.C."/>
            <person name="Liu J.Z."/>
            <person name="Shao H.Z."/>
            <person name="Wang X."/>
            <person name="Wang C.C."/>
            <person name="Yang T.C."/>
            <person name="Huo Q.B."/>
            <person name="Li W."/>
            <person name="Chen H.Y."/>
            <person name="Chen S.E."/>
            <person name="Zhou L.G."/>
            <person name="Ni X.B."/>
            <person name="Tian J.H."/>
            <person name="Sheng Y."/>
            <person name="Liu T."/>
            <person name="Pan Y.S."/>
            <person name="Xia L.Y."/>
            <person name="Li J."/>
            <person name="Zhao F."/>
            <person name="Cao W.C."/>
        </authorList>
    </citation>
    <scope>NUCLEOTIDE SEQUENCE</scope>
    <source>
        <strain evidence="2">Rmic-2018</strain>
    </source>
</reference>
<feature type="region of interest" description="Disordered" evidence="1">
    <location>
        <begin position="40"/>
        <end position="116"/>
    </location>
</feature>
<proteinExistence type="predicted"/>
<evidence type="ECO:0000313" key="3">
    <source>
        <dbReference type="Proteomes" id="UP000821866"/>
    </source>
</evidence>
<protein>
    <submittedName>
        <fullName evidence="2">Uncharacterized protein</fullName>
    </submittedName>
</protein>